<gene>
    <name evidence="3" type="ordered locus">Nhal_1527</name>
</gene>
<feature type="coiled-coil region" evidence="1">
    <location>
        <begin position="89"/>
        <end position="158"/>
    </location>
</feature>
<dbReference type="eggNOG" id="COG4942">
    <property type="taxonomic scope" value="Bacteria"/>
</dbReference>
<organism evidence="3 4">
    <name type="scientific">Nitrosococcus halophilus (strain Nc4)</name>
    <dbReference type="NCBI Taxonomy" id="472759"/>
    <lineage>
        <taxon>Bacteria</taxon>
        <taxon>Pseudomonadati</taxon>
        <taxon>Pseudomonadota</taxon>
        <taxon>Gammaproteobacteria</taxon>
        <taxon>Chromatiales</taxon>
        <taxon>Chromatiaceae</taxon>
        <taxon>Nitrosococcus</taxon>
    </lineage>
</organism>
<evidence type="ECO:0000256" key="2">
    <source>
        <dbReference type="SAM" id="Phobius"/>
    </source>
</evidence>
<dbReference type="RefSeq" id="WP_013032557.1">
    <property type="nucleotide sequence ID" value="NC_013960.1"/>
</dbReference>
<sequence length="298" mass="34256">MSDLWWTLQPSQTRRDSGPHEIEMLQTDVMRFMAILGLVLMAIFALVQSLQMGPTDHQPELEDPAQLTQEVERLKKKIHHLKEIQTQQTAQVRKEREQVSRSLQQARQALFEREQQLTALNQQIEQRQRSLVDLHQEIETQNRALSALEKEFAAKRNTLSKQQQIAPEPLTPKPPAQGFNLHFASEEALAFLVRTHQVKLYAMLGKRAWHLEAKPQGNHFQATSMPGQFYEMDPQTVPQDYLLAIKKTITAFDPLRLTWGVILPEQTRSQISRLMSQHSGGNLVIEKNSTVTFVSANR</sequence>
<accession>D5C1N5</accession>
<dbReference type="EMBL" id="CP001798">
    <property type="protein sequence ID" value="ADE14668.1"/>
    <property type="molecule type" value="Genomic_DNA"/>
</dbReference>
<dbReference type="InterPro" id="IPR029131">
    <property type="entry name" value="HAUS5"/>
</dbReference>
<reference evidence="4" key="1">
    <citation type="submission" date="2010-04" db="EMBL/GenBank/DDBJ databases">
        <title>Complete genome sequence of Nitrosococcus halophilus Nc4, a salt-adapted, aerobic obligate ammonia-oxidizing sulfur purple bacterium.</title>
        <authorList>
            <consortium name="US DOE Joint Genome Institute"/>
            <person name="Campbell M.A."/>
            <person name="Malfatti S.A."/>
            <person name="Chain P.S.G."/>
            <person name="Heidelberg J.F."/>
            <person name="Ward B.B."/>
            <person name="Klotz M.G."/>
        </authorList>
    </citation>
    <scope>NUCLEOTIDE SEQUENCE [LARGE SCALE GENOMIC DNA]</scope>
    <source>
        <strain evidence="4">Nc4</strain>
    </source>
</reference>
<dbReference type="Proteomes" id="UP000001844">
    <property type="component" value="Chromosome"/>
</dbReference>
<feature type="transmembrane region" description="Helical" evidence="2">
    <location>
        <begin position="29"/>
        <end position="47"/>
    </location>
</feature>
<dbReference type="Pfam" id="PF14817">
    <property type="entry name" value="HAUS5"/>
    <property type="match status" value="1"/>
</dbReference>
<dbReference type="GO" id="GO:0051225">
    <property type="term" value="P:spindle assembly"/>
    <property type="evidence" value="ECO:0007669"/>
    <property type="project" value="InterPro"/>
</dbReference>
<proteinExistence type="predicted"/>
<name>D5C1N5_NITHN</name>
<dbReference type="OrthoDB" id="9255915at2"/>
<keyword evidence="2" id="KW-0472">Membrane</keyword>
<evidence type="ECO:0000313" key="3">
    <source>
        <dbReference type="EMBL" id="ADE14668.1"/>
    </source>
</evidence>
<dbReference type="AlphaFoldDB" id="D5C1N5"/>
<protein>
    <submittedName>
        <fullName evidence="3">Uncharacterized protein</fullName>
    </submittedName>
</protein>
<dbReference type="HOGENOM" id="CLU_887755_0_0_6"/>
<dbReference type="STRING" id="472759.Nhal_1527"/>
<evidence type="ECO:0000256" key="1">
    <source>
        <dbReference type="SAM" id="Coils"/>
    </source>
</evidence>
<dbReference type="KEGG" id="nhl:Nhal_1527"/>
<keyword evidence="4" id="KW-1185">Reference proteome</keyword>
<evidence type="ECO:0000313" key="4">
    <source>
        <dbReference type="Proteomes" id="UP000001844"/>
    </source>
</evidence>
<keyword evidence="2" id="KW-1133">Transmembrane helix</keyword>
<keyword evidence="1" id="KW-0175">Coiled coil</keyword>
<keyword evidence="2" id="KW-0812">Transmembrane</keyword>
<dbReference type="GO" id="GO:0070652">
    <property type="term" value="C:HAUS complex"/>
    <property type="evidence" value="ECO:0007669"/>
    <property type="project" value="InterPro"/>
</dbReference>